<keyword evidence="3" id="KW-0865">Zymogen</keyword>
<dbReference type="CDD" id="cd03747">
    <property type="entry name" value="Ntn_PGA_like"/>
    <property type="match status" value="1"/>
</dbReference>
<dbReference type="InterPro" id="IPR043147">
    <property type="entry name" value="Penicillin_amidase_A-knob"/>
</dbReference>
<evidence type="ECO:0000256" key="1">
    <source>
        <dbReference type="ARBA" id="ARBA00006586"/>
    </source>
</evidence>
<dbReference type="PANTHER" id="PTHR34218:SF4">
    <property type="entry name" value="ACYL-HOMOSERINE LACTONE ACYLASE QUIP"/>
    <property type="match status" value="1"/>
</dbReference>
<dbReference type="InterPro" id="IPR014395">
    <property type="entry name" value="Pen/GL7ACA/AHL_acylase"/>
</dbReference>
<dbReference type="Gene3D" id="1.10.439.10">
    <property type="entry name" value="Penicillin Amidohydrolase, domain 1"/>
    <property type="match status" value="1"/>
</dbReference>
<comment type="similarity">
    <text evidence="1">Belongs to the peptidase S45 family.</text>
</comment>
<dbReference type="PANTHER" id="PTHR34218">
    <property type="entry name" value="PEPTIDASE S45 PENICILLIN AMIDASE"/>
    <property type="match status" value="1"/>
</dbReference>
<keyword evidence="5" id="KW-1185">Reference proteome</keyword>
<dbReference type="InterPro" id="IPR043146">
    <property type="entry name" value="Penicillin_amidase_N_B-knob"/>
</dbReference>
<evidence type="ECO:0000313" key="4">
    <source>
        <dbReference type="EMBL" id="AUW95174.1"/>
    </source>
</evidence>
<dbReference type="Proteomes" id="UP000325292">
    <property type="component" value="Chromosome"/>
</dbReference>
<dbReference type="SUPFAM" id="SSF56235">
    <property type="entry name" value="N-terminal nucleophile aminohydrolases (Ntn hydrolases)"/>
    <property type="match status" value="1"/>
</dbReference>
<dbReference type="Gene3D" id="3.60.20.10">
    <property type="entry name" value="Glutamine Phosphoribosylpyrophosphate, subunit 1, domain 1"/>
    <property type="match status" value="1"/>
</dbReference>
<name>A0ABM6RUZ8_9FIRM</name>
<protein>
    <recommendedName>
        <fullName evidence="6">Penicillin acylase family protein</fullName>
    </recommendedName>
</protein>
<dbReference type="EMBL" id="CP019454">
    <property type="protein sequence ID" value="AUW95174.1"/>
    <property type="molecule type" value="Genomic_DNA"/>
</dbReference>
<dbReference type="Pfam" id="PF01804">
    <property type="entry name" value="Penicil_amidase"/>
    <property type="match status" value="1"/>
</dbReference>
<organism evidence="4 5">
    <name type="scientific">Sulfobacillus thermotolerans</name>
    <dbReference type="NCBI Taxonomy" id="338644"/>
    <lineage>
        <taxon>Bacteria</taxon>
        <taxon>Bacillati</taxon>
        <taxon>Bacillota</taxon>
        <taxon>Clostridia</taxon>
        <taxon>Eubacteriales</taxon>
        <taxon>Clostridiales Family XVII. Incertae Sedis</taxon>
        <taxon>Sulfobacillus</taxon>
    </lineage>
</organism>
<dbReference type="InterPro" id="IPR023343">
    <property type="entry name" value="Penicillin_amidase_dom1"/>
</dbReference>
<evidence type="ECO:0000256" key="2">
    <source>
        <dbReference type="ARBA" id="ARBA00022801"/>
    </source>
</evidence>
<keyword evidence="2" id="KW-0378">Hydrolase</keyword>
<sequence>MRSTGDTDKEAAFRLRGFRRAGQLFRLLGKIRPVFKLPHELFTDQLDAPVEIVRDDVGVPHIQAATMKDALFVQGFIHGRERAFQMDISRRLPLGQLAEILGPQALSYDRFMRSLNVSHWAEQAPSTWSDNTREYVAAYVDGVNYAFKSQPLPPEYRFLQVPLRPWTVHDTNAIIYQLAWTLNSIWHSKWVYDALDDNDDVKEWLFGALGVEIPTIVPGTGSYEPWIPATGVGSNNWVVDGTRTESGGPLLANDPHLMPQLPSIWYEMFVEGGALHVFGASLPGAPGIIIGQNQDIAWGVTNVDPDVQDLYRLHLEPGTTRYVVDGETLSLTERVETLHVRGGVDETLWCYDSVWGPVIYKESDQAIALAWTAFQPLPMVQAVLRLDRAHDWETFNTALAEWWVPAQNFVYADRAGHIGYIAAGRIPTRSGGPWRGIVDGHDGRFRWTGWVEWTEMPRLFDPPQGFIVTANNPVTGQDAATVLFGRYSLGARANRIQELIQRQPRHNAESFKAIQQDIYSGPLLALTQKLLREDVPQEWRTILEDFDGHARASSPAPTLLYFFALSAVPPLVRERLNQPFFPNQKPRVPGSHPFPETLWELLGERLIPALLAHWSQIDLALAVERTQKALSQTLGDVDHWAWGNVHQARLYHPLAEVKIFAPLFGRQSMRMPGDLYSPLQAAFPLDPRLPWPRWVSFMPSYRQIMDVKTPVESLAVHLTGQSGHPLSSHYDNLMGAYVAGDYYPLGPGMMTHLWFMMRHED</sequence>
<dbReference type="InterPro" id="IPR002692">
    <property type="entry name" value="S45"/>
</dbReference>
<evidence type="ECO:0000313" key="5">
    <source>
        <dbReference type="Proteomes" id="UP000325292"/>
    </source>
</evidence>
<dbReference type="InterPro" id="IPR029055">
    <property type="entry name" value="Ntn_hydrolases_N"/>
</dbReference>
<gene>
    <name evidence="4" type="ORF">BXT84_15420</name>
</gene>
<dbReference type="Gene3D" id="2.30.120.10">
    <property type="match status" value="1"/>
</dbReference>
<accession>A0ABM6RUZ8</accession>
<evidence type="ECO:0008006" key="6">
    <source>
        <dbReference type="Google" id="ProtNLM"/>
    </source>
</evidence>
<evidence type="ECO:0000256" key="3">
    <source>
        <dbReference type="ARBA" id="ARBA00023145"/>
    </source>
</evidence>
<reference evidence="4 5" key="1">
    <citation type="journal article" date="2019" name="Sci. Rep.">
        <title>Sulfobacillus thermotolerans: new insights into resistance and metabolic capacities of acidophilic chemolithotrophs.</title>
        <authorList>
            <person name="Panyushkina A.E."/>
            <person name="Babenko V.V."/>
            <person name="Nikitina A.S."/>
            <person name="Selezneva O.V."/>
            <person name="Tsaplina I.A."/>
            <person name="Letarova M.A."/>
            <person name="Kostryukova E.S."/>
            <person name="Letarov A.V."/>
        </authorList>
    </citation>
    <scope>NUCLEOTIDE SEQUENCE [LARGE SCALE GENOMIC DNA]</scope>
    <source>
        <strain evidence="4 5">Kr1</strain>
    </source>
</reference>
<dbReference type="PIRSF" id="PIRSF001227">
    <property type="entry name" value="Pen_acylase"/>
    <property type="match status" value="1"/>
</dbReference>
<proteinExistence type="inferred from homology"/>
<dbReference type="Gene3D" id="1.10.1400.10">
    <property type="match status" value="1"/>
</dbReference>